<evidence type="ECO:0000313" key="2">
    <source>
        <dbReference type="EMBL" id="HGZ10732.1"/>
    </source>
</evidence>
<comment type="caution">
    <text evidence="2">The sequence shown here is derived from an EMBL/GenBank/DDBJ whole genome shotgun (WGS) entry which is preliminary data.</text>
</comment>
<organism evidence="2">
    <name type="scientific">Desulfobacca acetoxidans</name>
    <dbReference type="NCBI Taxonomy" id="60893"/>
    <lineage>
        <taxon>Bacteria</taxon>
        <taxon>Pseudomonadati</taxon>
        <taxon>Thermodesulfobacteriota</taxon>
        <taxon>Desulfobaccia</taxon>
        <taxon>Desulfobaccales</taxon>
        <taxon>Desulfobaccaceae</taxon>
        <taxon>Desulfobacca</taxon>
    </lineage>
</organism>
<gene>
    <name evidence="2" type="ORF">ENW48_00765</name>
</gene>
<dbReference type="CDD" id="cd00093">
    <property type="entry name" value="HTH_XRE"/>
    <property type="match status" value="1"/>
</dbReference>
<reference evidence="2" key="1">
    <citation type="journal article" date="2020" name="mSystems">
        <title>Genome- and Community-Level Interaction Insights into Carbon Utilization and Element Cycling Functions of Hydrothermarchaeota in Hydrothermal Sediment.</title>
        <authorList>
            <person name="Zhou Z."/>
            <person name="Liu Y."/>
            <person name="Xu W."/>
            <person name="Pan J."/>
            <person name="Luo Z.H."/>
            <person name="Li M."/>
        </authorList>
    </citation>
    <scope>NUCLEOTIDE SEQUENCE [LARGE SCALE GENOMIC DNA]</scope>
    <source>
        <strain evidence="2">SpSt-853</strain>
    </source>
</reference>
<name>A0A7C5AKZ9_9BACT</name>
<dbReference type="Pfam" id="PF01381">
    <property type="entry name" value="HTH_3"/>
    <property type="match status" value="1"/>
</dbReference>
<protein>
    <submittedName>
        <fullName evidence="2">XRE family transcriptional regulator</fullName>
    </submittedName>
</protein>
<sequence>MTGLELRAWRKRRRLSQEALAQLLGITRVTVARWEVGIRSIPPFLPLALKWLETELEEGKR</sequence>
<feature type="domain" description="HTH cro/C1-type" evidence="1">
    <location>
        <begin position="6"/>
        <end position="41"/>
    </location>
</feature>
<dbReference type="GO" id="GO:0003677">
    <property type="term" value="F:DNA binding"/>
    <property type="evidence" value="ECO:0007669"/>
    <property type="project" value="InterPro"/>
</dbReference>
<dbReference type="AlphaFoldDB" id="A0A7C5AKZ9"/>
<dbReference type="Gene3D" id="1.10.260.40">
    <property type="entry name" value="lambda repressor-like DNA-binding domains"/>
    <property type="match status" value="1"/>
</dbReference>
<dbReference type="SUPFAM" id="SSF47413">
    <property type="entry name" value="lambda repressor-like DNA-binding domains"/>
    <property type="match status" value="1"/>
</dbReference>
<evidence type="ECO:0000259" key="1">
    <source>
        <dbReference type="PROSITE" id="PS50943"/>
    </source>
</evidence>
<dbReference type="EMBL" id="DTKJ01000009">
    <property type="protein sequence ID" value="HGZ10732.1"/>
    <property type="molecule type" value="Genomic_DNA"/>
</dbReference>
<dbReference type="InterPro" id="IPR010982">
    <property type="entry name" value="Lambda_DNA-bd_dom_sf"/>
</dbReference>
<accession>A0A7C5AKZ9</accession>
<proteinExistence type="predicted"/>
<dbReference type="InterPro" id="IPR001387">
    <property type="entry name" value="Cro/C1-type_HTH"/>
</dbReference>
<dbReference type="PROSITE" id="PS50943">
    <property type="entry name" value="HTH_CROC1"/>
    <property type="match status" value="1"/>
</dbReference>
<dbReference type="SMART" id="SM00530">
    <property type="entry name" value="HTH_XRE"/>
    <property type="match status" value="1"/>
</dbReference>